<evidence type="ECO:0000313" key="1">
    <source>
        <dbReference type="EMBL" id="MBB4986663.1"/>
    </source>
</evidence>
<dbReference type="Proteomes" id="UP000582643">
    <property type="component" value="Unassembled WGS sequence"/>
</dbReference>
<dbReference type="EMBL" id="JACHJY010000014">
    <property type="protein sequence ID" value="MBB4986663.1"/>
    <property type="molecule type" value="Genomic_DNA"/>
</dbReference>
<sequence>MAPFDLLALLLPPDRAPFPLIDHDTLQSLDALMGLTALYGRLGTLLNTPAPEPEDSQDEHQARILQALCDHRGNTEVSS</sequence>
<comment type="caution">
    <text evidence="1">The sequence shown here is derived from an EMBL/GenBank/DDBJ whole genome shotgun (WGS) entry which is preliminary data.</text>
</comment>
<proteinExistence type="predicted"/>
<name>A0A7W7U7T3_9ACTN</name>
<accession>A0A7W7U7T3</accession>
<protein>
    <submittedName>
        <fullName evidence="1">Uncharacterized protein</fullName>
    </submittedName>
</protein>
<organism evidence="1 2">
    <name type="scientific">Streptomyces nymphaeiformis</name>
    <dbReference type="NCBI Taxonomy" id="2663842"/>
    <lineage>
        <taxon>Bacteria</taxon>
        <taxon>Bacillati</taxon>
        <taxon>Actinomycetota</taxon>
        <taxon>Actinomycetes</taxon>
        <taxon>Kitasatosporales</taxon>
        <taxon>Streptomycetaceae</taxon>
        <taxon>Streptomyces</taxon>
    </lineage>
</organism>
<gene>
    <name evidence="1" type="ORF">GGE06_007634</name>
</gene>
<evidence type="ECO:0000313" key="2">
    <source>
        <dbReference type="Proteomes" id="UP000582643"/>
    </source>
</evidence>
<keyword evidence="2" id="KW-1185">Reference proteome</keyword>
<dbReference type="AlphaFoldDB" id="A0A7W7U7T3"/>
<reference evidence="1 2" key="1">
    <citation type="submission" date="2020-08" db="EMBL/GenBank/DDBJ databases">
        <title>Genomic Encyclopedia of Type Strains, Phase III (KMG-III): the genomes of soil and plant-associated and newly described type strains.</title>
        <authorList>
            <person name="Whitman W."/>
        </authorList>
    </citation>
    <scope>NUCLEOTIDE SEQUENCE [LARGE SCALE GENOMIC DNA]</scope>
    <source>
        <strain evidence="1 2">SFB5A</strain>
    </source>
</reference>